<dbReference type="PROSITE" id="PS51375">
    <property type="entry name" value="PPR"/>
    <property type="match status" value="1"/>
</dbReference>
<organism evidence="3 4">
    <name type="scientific">Ricinus communis</name>
    <name type="common">Castor bean</name>
    <dbReference type="NCBI Taxonomy" id="3988"/>
    <lineage>
        <taxon>Eukaryota</taxon>
        <taxon>Viridiplantae</taxon>
        <taxon>Streptophyta</taxon>
        <taxon>Embryophyta</taxon>
        <taxon>Tracheophyta</taxon>
        <taxon>Spermatophyta</taxon>
        <taxon>Magnoliopsida</taxon>
        <taxon>eudicotyledons</taxon>
        <taxon>Gunneridae</taxon>
        <taxon>Pentapetalae</taxon>
        <taxon>rosids</taxon>
        <taxon>fabids</taxon>
        <taxon>Malpighiales</taxon>
        <taxon>Euphorbiaceae</taxon>
        <taxon>Acalyphoideae</taxon>
        <taxon>Acalypheae</taxon>
        <taxon>Ricinus</taxon>
    </lineage>
</organism>
<gene>
    <name evidence="3" type="ORF">RCOM_1344070</name>
</gene>
<dbReference type="InterPro" id="IPR011990">
    <property type="entry name" value="TPR-like_helical_dom_sf"/>
</dbReference>
<dbReference type="Pfam" id="PF01535">
    <property type="entry name" value="PPR"/>
    <property type="match status" value="1"/>
</dbReference>
<dbReference type="InterPro" id="IPR002885">
    <property type="entry name" value="PPR_rpt"/>
</dbReference>
<name>B9RN66_RICCO</name>
<dbReference type="STRING" id="3988.B9RN66"/>
<protein>
    <recommendedName>
        <fullName evidence="5">Pentatricopeptide repeat-containing protein</fullName>
    </recommendedName>
</protein>
<reference evidence="4" key="1">
    <citation type="journal article" date="2010" name="Nat. Biotechnol.">
        <title>Draft genome sequence of the oilseed species Ricinus communis.</title>
        <authorList>
            <person name="Chan A.P."/>
            <person name="Crabtree J."/>
            <person name="Zhao Q."/>
            <person name="Lorenzi H."/>
            <person name="Orvis J."/>
            <person name="Puiu D."/>
            <person name="Melake-Berhan A."/>
            <person name="Jones K.M."/>
            <person name="Redman J."/>
            <person name="Chen G."/>
            <person name="Cahoon E.B."/>
            <person name="Gedil M."/>
            <person name="Stanke M."/>
            <person name="Haas B.J."/>
            <person name="Wortman J.R."/>
            <person name="Fraser-Liggett C.M."/>
            <person name="Ravel J."/>
            <person name="Rabinowicz P.D."/>
        </authorList>
    </citation>
    <scope>NUCLEOTIDE SEQUENCE [LARGE SCALE GENOMIC DNA]</scope>
    <source>
        <strain evidence="4">cv. Hale</strain>
    </source>
</reference>
<evidence type="ECO:0000313" key="3">
    <source>
        <dbReference type="EMBL" id="EEF47189.1"/>
    </source>
</evidence>
<evidence type="ECO:0000313" key="4">
    <source>
        <dbReference type="Proteomes" id="UP000008311"/>
    </source>
</evidence>
<dbReference type="EMBL" id="EQ973790">
    <property type="protein sequence ID" value="EEF47189.1"/>
    <property type="molecule type" value="Genomic_DNA"/>
</dbReference>
<dbReference type="Proteomes" id="UP000008311">
    <property type="component" value="Unassembled WGS sequence"/>
</dbReference>
<dbReference type="Gene3D" id="1.25.40.10">
    <property type="entry name" value="Tetratricopeptide repeat domain"/>
    <property type="match status" value="1"/>
</dbReference>
<proteinExistence type="predicted"/>
<feature type="repeat" description="PPR" evidence="2">
    <location>
        <begin position="5"/>
        <end position="39"/>
    </location>
</feature>
<dbReference type="NCBIfam" id="TIGR00756">
    <property type="entry name" value="PPR"/>
    <property type="match status" value="1"/>
</dbReference>
<keyword evidence="1" id="KW-0677">Repeat</keyword>
<sequence>MPKRDLIAWNSVIDGCAKCGRMEDARVLFDRMPETTIISWAGMFDGCAKSGF</sequence>
<evidence type="ECO:0000256" key="1">
    <source>
        <dbReference type="ARBA" id="ARBA00022737"/>
    </source>
</evidence>
<evidence type="ECO:0008006" key="5">
    <source>
        <dbReference type="Google" id="ProtNLM"/>
    </source>
</evidence>
<accession>B9RN66</accession>
<keyword evidence="4" id="KW-1185">Reference proteome</keyword>
<dbReference type="InParanoid" id="B9RN66"/>
<dbReference type="eggNOG" id="KOG4197">
    <property type="taxonomic scope" value="Eukaryota"/>
</dbReference>
<evidence type="ECO:0000256" key="2">
    <source>
        <dbReference type="PROSITE-ProRule" id="PRU00708"/>
    </source>
</evidence>
<dbReference type="AlphaFoldDB" id="B9RN66"/>